<dbReference type="InterPro" id="IPR033948">
    <property type="entry name" value="ETF_beta_N"/>
</dbReference>
<dbReference type="InterPro" id="IPR014729">
    <property type="entry name" value="Rossmann-like_a/b/a_fold"/>
</dbReference>
<name>A0AAN1XXU7_UNVUL</name>
<evidence type="ECO:0000313" key="4">
    <source>
        <dbReference type="Proteomes" id="UP001317532"/>
    </source>
</evidence>
<organism evidence="3 4">
    <name type="scientific">Vulcanimicrobium alpinum</name>
    <dbReference type="NCBI Taxonomy" id="3016050"/>
    <lineage>
        <taxon>Bacteria</taxon>
        <taxon>Bacillati</taxon>
        <taxon>Vulcanimicrobiota</taxon>
        <taxon>Vulcanimicrobiia</taxon>
        <taxon>Vulcanimicrobiales</taxon>
        <taxon>Vulcanimicrobiaceae</taxon>
        <taxon>Vulcanimicrobium</taxon>
    </lineage>
</organism>
<dbReference type="SMART" id="SM00893">
    <property type="entry name" value="ETF"/>
    <property type="match status" value="1"/>
</dbReference>
<dbReference type="Pfam" id="PF01012">
    <property type="entry name" value="ETF"/>
    <property type="match status" value="1"/>
</dbReference>
<keyword evidence="4" id="KW-1185">Reference proteome</keyword>
<dbReference type="CDD" id="cd01714">
    <property type="entry name" value="ETF_beta"/>
    <property type="match status" value="1"/>
</dbReference>
<evidence type="ECO:0000256" key="1">
    <source>
        <dbReference type="SAM" id="MobiDB-lite"/>
    </source>
</evidence>
<proteinExistence type="predicted"/>
<dbReference type="Proteomes" id="UP001317532">
    <property type="component" value="Chromosome"/>
</dbReference>
<dbReference type="InterPro" id="IPR012255">
    <property type="entry name" value="ETF_b"/>
</dbReference>
<dbReference type="SUPFAM" id="SSF52402">
    <property type="entry name" value="Adenine nucleotide alpha hydrolases-like"/>
    <property type="match status" value="1"/>
</dbReference>
<dbReference type="GO" id="GO:0009055">
    <property type="term" value="F:electron transfer activity"/>
    <property type="evidence" value="ECO:0007669"/>
    <property type="project" value="InterPro"/>
</dbReference>
<dbReference type="InterPro" id="IPR014730">
    <property type="entry name" value="ETF_a/b_N"/>
</dbReference>
<evidence type="ECO:0000313" key="3">
    <source>
        <dbReference type="EMBL" id="BDE06939.1"/>
    </source>
</evidence>
<dbReference type="PIRSF" id="PIRSF000090">
    <property type="entry name" value="Beta-ETF"/>
    <property type="match status" value="1"/>
</dbReference>
<gene>
    <name evidence="3" type="ORF">WPS_22150</name>
</gene>
<dbReference type="EMBL" id="AP025523">
    <property type="protein sequence ID" value="BDE06939.1"/>
    <property type="molecule type" value="Genomic_DNA"/>
</dbReference>
<evidence type="ECO:0000259" key="2">
    <source>
        <dbReference type="SMART" id="SM00893"/>
    </source>
</evidence>
<protein>
    <submittedName>
        <fullName evidence="3">Electron transfer flavoprotein subunit beta</fullName>
    </submittedName>
</protein>
<accession>A0AAN1XXU7</accession>
<feature type="domain" description="Electron transfer flavoprotein alpha/beta-subunit N-terminal" evidence="2">
    <location>
        <begin position="54"/>
        <end position="245"/>
    </location>
</feature>
<dbReference type="Gene3D" id="3.40.50.620">
    <property type="entry name" value="HUPs"/>
    <property type="match status" value="1"/>
</dbReference>
<reference evidence="3 4" key="1">
    <citation type="journal article" date="2022" name="ISME Commun">
        <title>Vulcanimicrobium alpinus gen. nov. sp. nov., the first cultivated representative of the candidate phylum 'Eremiobacterota', is a metabolically versatile aerobic anoxygenic phototroph.</title>
        <authorList>
            <person name="Yabe S."/>
            <person name="Muto K."/>
            <person name="Abe K."/>
            <person name="Yokota A."/>
            <person name="Staudigel H."/>
            <person name="Tebo B.M."/>
        </authorList>
    </citation>
    <scope>NUCLEOTIDE SEQUENCE [LARGE SCALE GENOMIC DNA]</scope>
    <source>
        <strain evidence="3 4">WC8-2</strain>
    </source>
</reference>
<dbReference type="PANTHER" id="PTHR21294">
    <property type="entry name" value="ELECTRON TRANSFER FLAVOPROTEIN BETA-SUBUNIT"/>
    <property type="match status" value="1"/>
</dbReference>
<dbReference type="KEGG" id="vab:WPS_22150"/>
<sequence length="293" mass="30802">MRGPRGFLSECRPVPDEPGEQPGFVRPEVCALKILVTVKLVPDTNADKRIDPVTKRLVRTGVETVLNPFDEYAIEAALQLKEKLNDGSTVTVLSMTPATGKEIVRKALAMGADDAVMVSDDAVAGSDLWGTSVVLAAAIKAQNADLVLTGTQSTDAISGDLPGMLAEKLGIPGLTYARKIEIADGRVRVQRETDNGYMTVSAALPALVSVTKSANEPRYANLKGIMGAKKKEIKALALGDLGLTAAVGTDGAKAKLTNVATPPVRGKGQVVQAADGAEGAKIIVQFLKERKFL</sequence>
<dbReference type="AlphaFoldDB" id="A0AAN1XXU7"/>
<feature type="region of interest" description="Disordered" evidence="1">
    <location>
        <begin position="1"/>
        <end position="21"/>
    </location>
</feature>